<feature type="compositionally biased region" description="Basic and acidic residues" evidence="3">
    <location>
        <begin position="361"/>
        <end position="396"/>
    </location>
</feature>
<sequence precursor="true">MMIPANSRSCLHCFFVVISVFWPSDASAIEPKHDFTHPGIAHSRAEIEFVKGKLASSEQPWASAWQRLTESSYASLDWKPEPRAHVERGPSNNPNIGSSEFTQDGTAAYTLALRWALSGDERYAQKSAEVIGAWSTTLKSISNHDARLLIGMDGQKYCNAAELLKHTWDGWPEEQQAQFRSMAREVWYPVIKDFYPSANGNWDASMLQTMIAMGIFLDDREMFDRAVRYFLKGEGNGAITNYFNEFGECQESGRDQAHTQMGLEFLANTCEFAWAQGVDLYAADDNRLLLGFEYTAKYNLGFDVPYEPFVSFERRYHYKSISDNGRGSLRSMYEKVYNHYHNRKGLVAEFTEQAAMKNRERVFQEQGRGRESRETDSRNSEQRNSEQRDSEQQGPERRRRSGGRSRGQGSLYWDTLMFANQPASFADEQ</sequence>
<evidence type="ECO:0000259" key="5">
    <source>
        <dbReference type="Pfam" id="PF05426"/>
    </source>
</evidence>
<evidence type="ECO:0000256" key="4">
    <source>
        <dbReference type="SAM" id="SignalP"/>
    </source>
</evidence>
<evidence type="ECO:0000256" key="3">
    <source>
        <dbReference type="SAM" id="MobiDB-lite"/>
    </source>
</evidence>
<evidence type="ECO:0000256" key="1">
    <source>
        <dbReference type="ARBA" id="ARBA00022729"/>
    </source>
</evidence>
<dbReference type="Proteomes" id="UP000317977">
    <property type="component" value="Unassembled WGS sequence"/>
</dbReference>
<dbReference type="AlphaFoldDB" id="A0A5C6F8X4"/>
<dbReference type="Pfam" id="PF05426">
    <property type="entry name" value="Alginate_lyase"/>
    <property type="match status" value="1"/>
</dbReference>
<dbReference type="RefSeq" id="WP_146532968.1">
    <property type="nucleotide sequence ID" value="NZ_SJPX01000001.1"/>
</dbReference>
<keyword evidence="7" id="KW-1185">Reference proteome</keyword>
<reference evidence="6 7" key="1">
    <citation type="submission" date="2019-02" db="EMBL/GenBank/DDBJ databases">
        <title>Deep-cultivation of Planctomycetes and their phenomic and genomic characterization uncovers novel biology.</title>
        <authorList>
            <person name="Wiegand S."/>
            <person name="Jogler M."/>
            <person name="Boedeker C."/>
            <person name="Pinto D."/>
            <person name="Vollmers J."/>
            <person name="Rivas-Marin E."/>
            <person name="Kohn T."/>
            <person name="Peeters S.H."/>
            <person name="Heuer A."/>
            <person name="Rast P."/>
            <person name="Oberbeckmann S."/>
            <person name="Bunk B."/>
            <person name="Jeske O."/>
            <person name="Meyerdierks A."/>
            <person name="Storesund J.E."/>
            <person name="Kallscheuer N."/>
            <person name="Luecker S."/>
            <person name="Lage O.M."/>
            <person name="Pohl T."/>
            <person name="Merkel B.J."/>
            <person name="Hornburger P."/>
            <person name="Mueller R.-W."/>
            <person name="Bruemmer F."/>
            <person name="Labrenz M."/>
            <person name="Spormann A.M."/>
            <person name="Op Den Camp H."/>
            <person name="Overmann J."/>
            <person name="Amann R."/>
            <person name="Jetten M.S.M."/>
            <person name="Mascher T."/>
            <person name="Medema M.H."/>
            <person name="Devos D.P."/>
            <person name="Kaster A.-K."/>
            <person name="Ovreas L."/>
            <person name="Rohde M."/>
            <person name="Galperin M.Y."/>
            <person name="Jogler C."/>
        </authorList>
    </citation>
    <scope>NUCLEOTIDE SEQUENCE [LARGE SCALE GENOMIC DNA]</scope>
    <source>
        <strain evidence="6 7">Poly59</strain>
    </source>
</reference>
<dbReference type="GO" id="GO:0016829">
    <property type="term" value="F:lyase activity"/>
    <property type="evidence" value="ECO:0007669"/>
    <property type="project" value="UniProtKB-KW"/>
</dbReference>
<dbReference type="OrthoDB" id="222550at2"/>
<comment type="caution">
    <text evidence="6">The sequence shown here is derived from an EMBL/GenBank/DDBJ whole genome shotgun (WGS) entry which is preliminary data.</text>
</comment>
<feature type="region of interest" description="Disordered" evidence="3">
    <location>
        <begin position="361"/>
        <end position="413"/>
    </location>
</feature>
<dbReference type="Gene3D" id="1.50.10.100">
    <property type="entry name" value="Chondroitin AC/alginate lyase"/>
    <property type="match status" value="1"/>
</dbReference>
<dbReference type="InterPro" id="IPR008929">
    <property type="entry name" value="Chondroitin_lyas"/>
</dbReference>
<evidence type="ECO:0000313" key="6">
    <source>
        <dbReference type="EMBL" id="TWU58193.1"/>
    </source>
</evidence>
<keyword evidence="2 6" id="KW-0456">Lyase</keyword>
<feature type="region of interest" description="Disordered" evidence="3">
    <location>
        <begin position="82"/>
        <end position="101"/>
    </location>
</feature>
<keyword evidence="1 4" id="KW-0732">Signal</keyword>
<feature type="signal peptide" evidence="4">
    <location>
        <begin position="1"/>
        <end position="28"/>
    </location>
</feature>
<proteinExistence type="predicted"/>
<accession>A0A5C6F8X4</accession>
<protein>
    <submittedName>
        <fullName evidence="6">Alginate lyase</fullName>
    </submittedName>
</protein>
<evidence type="ECO:0000313" key="7">
    <source>
        <dbReference type="Proteomes" id="UP000317977"/>
    </source>
</evidence>
<name>A0A5C6F8X4_9BACT</name>
<organism evidence="6 7">
    <name type="scientific">Rubripirellula reticaptiva</name>
    <dbReference type="NCBI Taxonomy" id="2528013"/>
    <lineage>
        <taxon>Bacteria</taxon>
        <taxon>Pseudomonadati</taxon>
        <taxon>Planctomycetota</taxon>
        <taxon>Planctomycetia</taxon>
        <taxon>Pirellulales</taxon>
        <taxon>Pirellulaceae</taxon>
        <taxon>Rubripirellula</taxon>
    </lineage>
</organism>
<feature type="compositionally biased region" description="Polar residues" evidence="3">
    <location>
        <begin position="90"/>
        <end position="101"/>
    </location>
</feature>
<dbReference type="InterPro" id="IPR008397">
    <property type="entry name" value="Alginate_lyase_dom"/>
</dbReference>
<gene>
    <name evidence="6" type="ORF">Poly59_11020</name>
</gene>
<dbReference type="GO" id="GO:0042597">
    <property type="term" value="C:periplasmic space"/>
    <property type="evidence" value="ECO:0007669"/>
    <property type="project" value="InterPro"/>
</dbReference>
<feature type="domain" description="Alginate lyase" evidence="5">
    <location>
        <begin position="80"/>
        <end position="298"/>
    </location>
</feature>
<dbReference type="EMBL" id="SJPX01000001">
    <property type="protein sequence ID" value="TWU58193.1"/>
    <property type="molecule type" value="Genomic_DNA"/>
</dbReference>
<dbReference type="SUPFAM" id="SSF48230">
    <property type="entry name" value="Chondroitin AC/alginate lyase"/>
    <property type="match status" value="1"/>
</dbReference>
<evidence type="ECO:0000256" key="2">
    <source>
        <dbReference type="ARBA" id="ARBA00023239"/>
    </source>
</evidence>
<feature type="chain" id="PRO_5022878952" evidence="4">
    <location>
        <begin position="29"/>
        <end position="429"/>
    </location>
</feature>